<name>A0ABT9UUR7_9FIRM</name>
<dbReference type="RefSeq" id="WP_307486356.1">
    <property type="nucleotide sequence ID" value="NZ_JAUSUF010000006.1"/>
</dbReference>
<sequence>MCKIKLKKILFEYLLNMLSNEKNCYKDDVDDTIIDLIIIKDNIIKNKKDSGEYIYFEIDDINETKLLQYVADKQIEIGFVNQDYLNEDGKKLQTIYDELYYQTN</sequence>
<organism evidence="1 2">
    <name type="scientific">Eubacterium multiforme</name>
    <dbReference type="NCBI Taxonomy" id="83339"/>
    <lineage>
        <taxon>Bacteria</taxon>
        <taxon>Bacillati</taxon>
        <taxon>Bacillota</taxon>
        <taxon>Clostridia</taxon>
        <taxon>Eubacteriales</taxon>
        <taxon>Eubacteriaceae</taxon>
        <taxon>Eubacterium</taxon>
    </lineage>
</organism>
<protein>
    <submittedName>
        <fullName evidence="1">Uncharacterized protein</fullName>
    </submittedName>
</protein>
<reference evidence="1 2" key="1">
    <citation type="submission" date="2023-07" db="EMBL/GenBank/DDBJ databases">
        <title>Genomic Encyclopedia of Type Strains, Phase IV (KMG-IV): sequencing the most valuable type-strain genomes for metagenomic binning, comparative biology and taxonomic classification.</title>
        <authorList>
            <person name="Goeker M."/>
        </authorList>
    </citation>
    <scope>NUCLEOTIDE SEQUENCE [LARGE SCALE GENOMIC DNA]</scope>
    <source>
        <strain evidence="1 2">DSM 20694</strain>
    </source>
</reference>
<keyword evidence="2" id="KW-1185">Reference proteome</keyword>
<gene>
    <name evidence="1" type="ORF">J2S18_001978</name>
</gene>
<dbReference type="Proteomes" id="UP001228504">
    <property type="component" value="Unassembled WGS sequence"/>
</dbReference>
<accession>A0ABT9UUR7</accession>
<evidence type="ECO:0000313" key="1">
    <source>
        <dbReference type="EMBL" id="MDQ0150042.1"/>
    </source>
</evidence>
<evidence type="ECO:0000313" key="2">
    <source>
        <dbReference type="Proteomes" id="UP001228504"/>
    </source>
</evidence>
<proteinExistence type="predicted"/>
<dbReference type="EMBL" id="JAUSUF010000006">
    <property type="protein sequence ID" value="MDQ0150042.1"/>
    <property type="molecule type" value="Genomic_DNA"/>
</dbReference>
<comment type="caution">
    <text evidence="1">The sequence shown here is derived from an EMBL/GenBank/DDBJ whole genome shotgun (WGS) entry which is preliminary data.</text>
</comment>